<feature type="transmembrane region" description="Helical" evidence="1">
    <location>
        <begin position="12"/>
        <end position="33"/>
    </location>
</feature>
<evidence type="ECO:0000256" key="1">
    <source>
        <dbReference type="SAM" id="Phobius"/>
    </source>
</evidence>
<dbReference type="Gene3D" id="3.30.450.20">
    <property type="entry name" value="PAS domain"/>
    <property type="match status" value="1"/>
</dbReference>
<sequence length="226" mass="25195">MSSPFRQKTPIPLRLRIALPLLLEVAVLTAEIVTHEMRVTPSLTLIVVAVLSLVLSRKEVAIWATIFLIPIIWSLTSPLSGQTPEKEPVIALRLITYAIGSGMAVAISSFKEYWENQFVNLLKIFDHIPVPLLVSDIDGAILFANRAACKILQTSLPEITSTMYFSLFSDQTNRGRQIEHYLSVFASANEIETLDLLVHSDGKPERRSARCFPVKIGTASYLITQF</sequence>
<keyword evidence="4" id="KW-1185">Reference proteome</keyword>
<evidence type="ECO:0000259" key="2">
    <source>
        <dbReference type="SMART" id="SM00091"/>
    </source>
</evidence>
<keyword evidence="1" id="KW-1133">Transmembrane helix</keyword>
<dbReference type="InterPro" id="IPR013767">
    <property type="entry name" value="PAS_fold"/>
</dbReference>
<protein>
    <submittedName>
        <fullName evidence="3">PAS fold</fullName>
    </submittedName>
</protein>
<keyword evidence="1" id="KW-0472">Membrane</keyword>
<comment type="caution">
    <text evidence="3">The sequence shown here is derived from an EMBL/GenBank/DDBJ whole genome shotgun (WGS) entry which is preliminary data.</text>
</comment>
<dbReference type="InterPro" id="IPR000014">
    <property type="entry name" value="PAS"/>
</dbReference>
<dbReference type="AlphaFoldDB" id="A0A146G262"/>
<dbReference type="EMBL" id="BDCO01000002">
    <property type="protein sequence ID" value="GAT31751.1"/>
    <property type="molecule type" value="Genomic_DNA"/>
</dbReference>
<dbReference type="InParanoid" id="A0A146G262"/>
<feature type="transmembrane region" description="Helical" evidence="1">
    <location>
        <begin position="90"/>
        <end position="110"/>
    </location>
</feature>
<dbReference type="SMART" id="SM00091">
    <property type="entry name" value="PAS"/>
    <property type="match status" value="1"/>
</dbReference>
<dbReference type="GO" id="GO:0006355">
    <property type="term" value="P:regulation of DNA-templated transcription"/>
    <property type="evidence" value="ECO:0007669"/>
    <property type="project" value="InterPro"/>
</dbReference>
<reference evidence="4" key="1">
    <citation type="journal article" date="2017" name="Genome Announc.">
        <title>Draft Genome Sequence of Terrimicrobium sacchariphilum NM-5T, a Facultative Anaerobic Soil Bacterium of the Class Spartobacteria.</title>
        <authorList>
            <person name="Qiu Y.L."/>
            <person name="Tourlousse D.M."/>
            <person name="Matsuura N."/>
            <person name="Ohashi A."/>
            <person name="Sekiguchi Y."/>
        </authorList>
    </citation>
    <scope>NUCLEOTIDE SEQUENCE [LARGE SCALE GENOMIC DNA]</scope>
    <source>
        <strain evidence="4">NM-5</strain>
    </source>
</reference>
<proteinExistence type="predicted"/>
<organism evidence="3 4">
    <name type="scientific">Terrimicrobium sacchariphilum</name>
    <dbReference type="NCBI Taxonomy" id="690879"/>
    <lineage>
        <taxon>Bacteria</taxon>
        <taxon>Pseudomonadati</taxon>
        <taxon>Verrucomicrobiota</taxon>
        <taxon>Terrimicrobiia</taxon>
        <taxon>Terrimicrobiales</taxon>
        <taxon>Terrimicrobiaceae</taxon>
        <taxon>Terrimicrobium</taxon>
    </lineage>
</organism>
<dbReference type="CDD" id="cd00130">
    <property type="entry name" value="PAS"/>
    <property type="match status" value="1"/>
</dbReference>
<keyword evidence="1" id="KW-0812">Transmembrane</keyword>
<feature type="domain" description="PAS" evidence="2">
    <location>
        <begin position="119"/>
        <end position="186"/>
    </location>
</feature>
<accession>A0A146G262</accession>
<dbReference type="Pfam" id="PF00989">
    <property type="entry name" value="PAS"/>
    <property type="match status" value="1"/>
</dbReference>
<gene>
    <name evidence="3" type="ORF">TSACC_2145</name>
</gene>
<evidence type="ECO:0000313" key="4">
    <source>
        <dbReference type="Proteomes" id="UP000076023"/>
    </source>
</evidence>
<feature type="transmembrane region" description="Helical" evidence="1">
    <location>
        <begin position="39"/>
        <end position="55"/>
    </location>
</feature>
<dbReference type="STRING" id="690879.TSACC_2145"/>
<name>A0A146G262_TERSA</name>
<dbReference type="InterPro" id="IPR035965">
    <property type="entry name" value="PAS-like_dom_sf"/>
</dbReference>
<dbReference type="SUPFAM" id="SSF55785">
    <property type="entry name" value="PYP-like sensor domain (PAS domain)"/>
    <property type="match status" value="1"/>
</dbReference>
<dbReference type="Proteomes" id="UP000076023">
    <property type="component" value="Unassembled WGS sequence"/>
</dbReference>
<feature type="transmembrane region" description="Helical" evidence="1">
    <location>
        <begin position="60"/>
        <end position="78"/>
    </location>
</feature>
<evidence type="ECO:0000313" key="3">
    <source>
        <dbReference type="EMBL" id="GAT31751.1"/>
    </source>
</evidence>